<reference evidence="1 2" key="1">
    <citation type="submission" date="2023-11" db="EMBL/GenBank/DDBJ databases">
        <title>Complete genome sequence of bacteriophage Apdecimavirus NJ2 which infects Enterobacter cloacae.</title>
        <authorList>
            <person name="Liu Y."/>
        </authorList>
    </citation>
    <scope>NUCLEOTIDE SEQUENCE [LARGE SCALE GENOMIC DNA]</scope>
</reference>
<dbReference type="InterPro" id="IPR058003">
    <property type="entry name" value="Phage_gp12"/>
</dbReference>
<organism evidence="1 2">
    <name type="scientific">Enterobacter phage NJ2</name>
    <dbReference type="NCBI Taxonomy" id="3108955"/>
    <lineage>
        <taxon>Viruses</taxon>
        <taxon>Duplodnaviria</taxon>
        <taxon>Heunggongvirae</taxon>
        <taxon>Uroviricota</taxon>
        <taxon>Caudoviricetes</taxon>
        <taxon>Autographivirales</taxon>
        <taxon>Autotranscriptaviridae</taxon>
        <taxon>Studiervirinae</taxon>
        <taxon>Yuanmingyuanvirus</taxon>
        <taxon>Yuanmingyuanvirus NJ2</taxon>
    </lineage>
</organism>
<sequence length="796" mass="88968">MGLISQSIKNLKGGISQQPDILRFPEQGAAQINGWSSETEGLQKRPPLLFNRTIDTAASVGAAPYVHLINRDEFEQYHVVFTGTSIRVFDLDGVEYPVDYENNSQAYIQTANPRDDLRMVTVADYTFVVNRKRVVQVNPNSKNDGGAFNPKQDALINVRGGQYGRTLSVSINGGTQASYKIPDGDKPTDVGNTDAQWLAEELARQLRANTPGWAFHVGQGYIWIVAPAGQEINSLVTKDGYADQLISPVTHYAQSFAKLPINAPDGYRVKIVGDTSKTADQYYVRYDATRKVWSECPAWNITTQFYLETMPHALVRKADGRFAFRWNSWNARSAGDDDTNPYPSFVDNTINDVFFFRNRLGFLSGENIILSRTAKYFNFFPPSVANLSDDDPIDVAVSHNRVSTLKYAVPFTEELLLWSDEAQFVLGASGILSSKTVELNLTTQFDVQDKSRPYGIGRNVYFASPRATYTSMSRYYAVQDVSSVKSAEDITAHVPNYIPNGVFSISGTSSENFATVLTSGAKGKVFIYKFLYLDEELRQQSWSHWDFGDNVEVLAANCIGSRMYILMRNQFNLWSCEVNFTKESIDYDIEPYRVHLDMKKAYTIPSDAFNEDTFQTSLSISAVYQSNFQRGSVTIVEADGKTTTIPAPEGGWNSSPWISLDGNLAGKTVIIGFNYEFRYEFSKFLIKKAADDGSTATEDIGRLQLRRAWLNYERSGAFTIQVQNLSRVFEYDMAGGRLGSDNLRIGRLNLGTGQYRFPVAGNASYNTVILISDNTTPLNVIGCGWEGNYIRRSSGI</sequence>
<dbReference type="EMBL" id="OR822025">
    <property type="protein sequence ID" value="WQY99543.1"/>
    <property type="molecule type" value="Genomic_DNA"/>
</dbReference>
<keyword evidence="2" id="KW-1185">Reference proteome</keyword>
<proteinExistence type="predicted"/>
<evidence type="ECO:0000313" key="2">
    <source>
        <dbReference type="Proteomes" id="UP001323120"/>
    </source>
</evidence>
<dbReference type="Proteomes" id="UP001323120">
    <property type="component" value="Segment"/>
</dbReference>
<accession>A0ABZ0ZX45</accession>
<name>A0ABZ0ZX45_9CAUD</name>
<dbReference type="Pfam" id="PF25675">
    <property type="entry name" value="Phage_nozzle"/>
    <property type="match status" value="1"/>
</dbReference>
<protein>
    <submittedName>
        <fullName evidence="1">Tail tubular protein B</fullName>
    </submittedName>
</protein>
<evidence type="ECO:0000313" key="1">
    <source>
        <dbReference type="EMBL" id="WQY99543.1"/>
    </source>
</evidence>